<dbReference type="AlphaFoldDB" id="A0AAX2EM59"/>
<reference evidence="3 4" key="1">
    <citation type="submission" date="2016-10" db="EMBL/GenBank/DDBJ databases">
        <authorList>
            <person name="Varghese N."/>
            <person name="Submissions S."/>
        </authorList>
    </citation>
    <scope>NUCLEOTIDE SEQUENCE [LARGE SCALE GENOMIC DNA]</scope>
    <source>
        <strain evidence="2 3">NFIX06</strain>
        <strain evidence="1 4">NFIX08</strain>
    </source>
</reference>
<dbReference type="Proteomes" id="UP000198760">
    <property type="component" value="Unassembled WGS sequence"/>
</dbReference>
<evidence type="ECO:0000313" key="3">
    <source>
        <dbReference type="Proteomes" id="UP000198760"/>
    </source>
</evidence>
<keyword evidence="3" id="KW-1185">Reference proteome</keyword>
<evidence type="ECO:0000313" key="4">
    <source>
        <dbReference type="Proteomes" id="UP000199173"/>
    </source>
</evidence>
<proteinExistence type="predicted"/>
<gene>
    <name evidence="2" type="ORF">SAMN03159428_00447</name>
    <name evidence="1" type="ORF">SAMN03159514_00448</name>
</gene>
<evidence type="ECO:0000313" key="2">
    <source>
        <dbReference type="EMBL" id="SFT41267.1"/>
    </source>
</evidence>
<accession>A0AAX2EM59</accession>
<comment type="caution">
    <text evidence="1">The sequence shown here is derived from an EMBL/GenBank/DDBJ whole genome shotgun (WGS) entry which is preliminary data.</text>
</comment>
<sequence length="57" mass="6376">MSPCFGASRQCSQSVSGIMDNIDQRFSFARLFSTPKTLALMLTRFSSEADCIDRYST</sequence>
<protein>
    <submittedName>
        <fullName evidence="1">Uncharacterized protein</fullName>
    </submittedName>
</protein>
<dbReference type="Proteomes" id="UP000199173">
    <property type="component" value="Unassembled WGS sequence"/>
</dbReference>
<dbReference type="EMBL" id="FOYJ01000001">
    <property type="protein sequence ID" value="SFQ97875.1"/>
    <property type="molecule type" value="Genomic_DNA"/>
</dbReference>
<evidence type="ECO:0000313" key="1">
    <source>
        <dbReference type="EMBL" id="SFQ97875.1"/>
    </source>
</evidence>
<dbReference type="EMBL" id="FPAV01000001">
    <property type="protein sequence ID" value="SFT41267.1"/>
    <property type="molecule type" value="Genomic_DNA"/>
</dbReference>
<organism evidence="1 4">
    <name type="scientific">Kosakonia radicincitans</name>
    <dbReference type="NCBI Taxonomy" id="283686"/>
    <lineage>
        <taxon>Bacteria</taxon>
        <taxon>Pseudomonadati</taxon>
        <taxon>Pseudomonadota</taxon>
        <taxon>Gammaproteobacteria</taxon>
        <taxon>Enterobacterales</taxon>
        <taxon>Enterobacteriaceae</taxon>
        <taxon>Kosakonia</taxon>
    </lineage>
</organism>
<name>A0AAX2EM59_9ENTR</name>